<evidence type="ECO:0000313" key="2">
    <source>
        <dbReference type="Proteomes" id="UP000482960"/>
    </source>
</evidence>
<gene>
    <name evidence="1" type="ORF">Prum_004370</name>
</gene>
<organism evidence="1 2">
    <name type="scientific">Phytohabitans rumicis</name>
    <dbReference type="NCBI Taxonomy" id="1076125"/>
    <lineage>
        <taxon>Bacteria</taxon>
        <taxon>Bacillati</taxon>
        <taxon>Actinomycetota</taxon>
        <taxon>Actinomycetes</taxon>
        <taxon>Micromonosporales</taxon>
        <taxon>Micromonosporaceae</taxon>
    </lineage>
</organism>
<name>A0A6V8L264_9ACTN</name>
<evidence type="ECO:0000313" key="1">
    <source>
        <dbReference type="EMBL" id="GFJ86795.1"/>
    </source>
</evidence>
<evidence type="ECO:0008006" key="3">
    <source>
        <dbReference type="Google" id="ProtNLM"/>
    </source>
</evidence>
<dbReference type="AlphaFoldDB" id="A0A6V8L264"/>
<dbReference type="EMBL" id="BLPG01000001">
    <property type="protein sequence ID" value="GFJ86795.1"/>
    <property type="molecule type" value="Genomic_DNA"/>
</dbReference>
<sequence length="190" mass="19629">MVPPGATSMRLSAYGEVAISVEGNELAKDAGDPVALTVDLGSASAGARECTLRVVTRPGHSHGAILAGPVTFEVGTGTIALGDWEQVGLPEYSGGVRYRTSFTASGGPAIVDLGRVRGTAEVTLNGQPLGARVCSPYTFETGDSLRAGDNEVEVVVYGTLAPYLDAVSPTHFVFPGQRVTGLLGPVTLRW</sequence>
<reference evidence="1 2" key="1">
    <citation type="submission" date="2020-03" db="EMBL/GenBank/DDBJ databases">
        <title>Whole genome shotgun sequence of Phytohabitans rumicis NBRC 108638.</title>
        <authorList>
            <person name="Komaki H."/>
            <person name="Tamura T."/>
        </authorList>
    </citation>
    <scope>NUCLEOTIDE SEQUENCE [LARGE SCALE GENOMIC DNA]</scope>
    <source>
        <strain evidence="1 2">NBRC 108638</strain>
    </source>
</reference>
<dbReference type="SUPFAM" id="SSF49785">
    <property type="entry name" value="Galactose-binding domain-like"/>
    <property type="match status" value="1"/>
</dbReference>
<dbReference type="InterPro" id="IPR053161">
    <property type="entry name" value="Ulvan_degrading_GH"/>
</dbReference>
<reference evidence="1 2" key="2">
    <citation type="submission" date="2020-03" db="EMBL/GenBank/DDBJ databases">
        <authorList>
            <person name="Ichikawa N."/>
            <person name="Kimura A."/>
            <person name="Kitahashi Y."/>
            <person name="Uohara A."/>
        </authorList>
    </citation>
    <scope>NUCLEOTIDE SEQUENCE [LARGE SCALE GENOMIC DNA]</scope>
    <source>
        <strain evidence="1 2">NBRC 108638</strain>
    </source>
</reference>
<comment type="caution">
    <text evidence="1">The sequence shown here is derived from an EMBL/GenBank/DDBJ whole genome shotgun (WGS) entry which is preliminary data.</text>
</comment>
<accession>A0A6V8L264</accession>
<dbReference type="PANTHER" id="PTHR36848">
    <property type="entry name" value="DNA-BINDING PROTEIN (PUTATIVE SECRETED PROTEIN)-RELATED"/>
    <property type="match status" value="1"/>
</dbReference>
<dbReference type="Gene3D" id="2.60.120.260">
    <property type="entry name" value="Galactose-binding domain-like"/>
    <property type="match status" value="1"/>
</dbReference>
<proteinExistence type="predicted"/>
<protein>
    <recommendedName>
        <fullName evidence="3">Glycosyl hydrolases family 2 sugar binding domain-containing protein</fullName>
    </recommendedName>
</protein>
<dbReference type="PANTHER" id="PTHR36848:SF2">
    <property type="entry name" value="SECRETED PROTEIN"/>
    <property type="match status" value="1"/>
</dbReference>
<dbReference type="InterPro" id="IPR008979">
    <property type="entry name" value="Galactose-bd-like_sf"/>
</dbReference>
<dbReference type="Proteomes" id="UP000482960">
    <property type="component" value="Unassembled WGS sequence"/>
</dbReference>
<keyword evidence="2" id="KW-1185">Reference proteome</keyword>